<dbReference type="RefSeq" id="WP_068044008.1">
    <property type="nucleotide sequence ID" value="NZ_JAAXOO010000009.1"/>
</dbReference>
<proteinExistence type="predicted"/>
<dbReference type="EMBL" id="JAAXOO010000009">
    <property type="protein sequence ID" value="NKY37567.1"/>
    <property type="molecule type" value="Genomic_DNA"/>
</dbReference>
<dbReference type="Proteomes" id="UP000565715">
    <property type="component" value="Unassembled WGS sequence"/>
</dbReference>
<dbReference type="AlphaFoldDB" id="A0A846XPV6"/>
<name>A0A846XPV6_9NOCA</name>
<evidence type="ECO:0000313" key="2">
    <source>
        <dbReference type="Proteomes" id="UP000565715"/>
    </source>
</evidence>
<accession>A0A846XPV6</accession>
<organism evidence="1 2">
    <name type="scientific">Nocardia speluncae</name>
    <dbReference type="NCBI Taxonomy" id="419477"/>
    <lineage>
        <taxon>Bacteria</taxon>
        <taxon>Bacillati</taxon>
        <taxon>Actinomycetota</taxon>
        <taxon>Actinomycetes</taxon>
        <taxon>Mycobacteriales</taxon>
        <taxon>Nocardiaceae</taxon>
        <taxon>Nocardia</taxon>
    </lineage>
</organism>
<comment type="caution">
    <text evidence="1">The sequence shown here is derived from an EMBL/GenBank/DDBJ whole genome shotgun (WGS) entry which is preliminary data.</text>
</comment>
<sequence length="74" mass="8447">MTLFVALVGVGTFVYFAYQYLVTESRIPELLERYRPLGSVTDGSATRFDAERGYRDLDAARSHREALSLRTRTI</sequence>
<keyword evidence="2" id="KW-1185">Reference proteome</keyword>
<evidence type="ECO:0000313" key="1">
    <source>
        <dbReference type="EMBL" id="NKY37567.1"/>
    </source>
</evidence>
<protein>
    <submittedName>
        <fullName evidence="1">Uncharacterized protein</fullName>
    </submittedName>
</protein>
<reference evidence="1 2" key="1">
    <citation type="submission" date="2020-04" db="EMBL/GenBank/DDBJ databases">
        <title>MicrobeNet Type strains.</title>
        <authorList>
            <person name="Nicholson A.C."/>
        </authorList>
    </citation>
    <scope>NUCLEOTIDE SEQUENCE [LARGE SCALE GENOMIC DNA]</scope>
    <source>
        <strain evidence="1 2">DSM 45078</strain>
    </source>
</reference>
<gene>
    <name evidence="1" type="ORF">HGA13_31540</name>
</gene>